<dbReference type="Pfam" id="PF08281">
    <property type="entry name" value="Sigma70_r4_2"/>
    <property type="match status" value="1"/>
</dbReference>
<dbReference type="InterPro" id="IPR014284">
    <property type="entry name" value="RNA_pol_sigma-70_dom"/>
</dbReference>
<dbReference type="CDD" id="cd06171">
    <property type="entry name" value="Sigma70_r4"/>
    <property type="match status" value="1"/>
</dbReference>
<name>A0A1E5T1Y0_9BACT</name>
<evidence type="ECO:0000256" key="1">
    <source>
        <dbReference type="ARBA" id="ARBA00010641"/>
    </source>
</evidence>
<dbReference type="Gene3D" id="1.10.1740.10">
    <property type="match status" value="1"/>
</dbReference>
<dbReference type="Proteomes" id="UP000095552">
    <property type="component" value="Unassembled WGS sequence"/>
</dbReference>
<evidence type="ECO:0000256" key="4">
    <source>
        <dbReference type="ARBA" id="ARBA00023163"/>
    </source>
</evidence>
<evidence type="ECO:0000256" key="3">
    <source>
        <dbReference type="ARBA" id="ARBA00023082"/>
    </source>
</evidence>
<dbReference type="InterPro" id="IPR036388">
    <property type="entry name" value="WH-like_DNA-bd_sf"/>
</dbReference>
<dbReference type="PANTHER" id="PTHR43133">
    <property type="entry name" value="RNA POLYMERASE ECF-TYPE SIGMA FACTO"/>
    <property type="match status" value="1"/>
</dbReference>
<dbReference type="SUPFAM" id="SSF88946">
    <property type="entry name" value="Sigma2 domain of RNA polymerase sigma factors"/>
    <property type="match status" value="1"/>
</dbReference>
<gene>
    <name evidence="6" type="ORF">BFP71_18510</name>
</gene>
<dbReference type="InterPro" id="IPR039425">
    <property type="entry name" value="RNA_pol_sigma-70-like"/>
</dbReference>
<dbReference type="InterPro" id="IPR013324">
    <property type="entry name" value="RNA_pol_sigma_r3/r4-like"/>
</dbReference>
<evidence type="ECO:0000313" key="6">
    <source>
        <dbReference type="EMBL" id="OEK05384.1"/>
    </source>
</evidence>
<accession>A0A1E5T1Y0</accession>
<dbReference type="GO" id="GO:0003677">
    <property type="term" value="F:DNA binding"/>
    <property type="evidence" value="ECO:0007669"/>
    <property type="project" value="InterPro"/>
</dbReference>
<protein>
    <recommendedName>
        <fullName evidence="5">RNA polymerase sigma factor 70 region 4 type 2 domain-containing protein</fullName>
    </recommendedName>
</protein>
<dbReference type="InterPro" id="IPR013325">
    <property type="entry name" value="RNA_pol_sigma_r2"/>
</dbReference>
<evidence type="ECO:0000259" key="5">
    <source>
        <dbReference type="Pfam" id="PF08281"/>
    </source>
</evidence>
<dbReference type="STRING" id="1563681.BFP71_18510"/>
<evidence type="ECO:0000256" key="2">
    <source>
        <dbReference type="ARBA" id="ARBA00023015"/>
    </source>
</evidence>
<comment type="similarity">
    <text evidence="1">Belongs to the sigma-70 factor family. ECF subfamily.</text>
</comment>
<dbReference type="NCBIfam" id="TIGR02937">
    <property type="entry name" value="sigma70-ECF"/>
    <property type="match status" value="1"/>
</dbReference>
<dbReference type="PANTHER" id="PTHR43133:SF46">
    <property type="entry name" value="RNA POLYMERASE SIGMA-70 FACTOR ECF SUBFAMILY"/>
    <property type="match status" value="1"/>
</dbReference>
<reference evidence="6 7" key="1">
    <citation type="submission" date="2016-08" db="EMBL/GenBank/DDBJ databases">
        <title>Draft genome of Fabibacter sp. strain SK-8.</title>
        <authorList>
            <person name="Wong S.-K."/>
            <person name="Hamasaki K."/>
            <person name="Yoshizawa S."/>
        </authorList>
    </citation>
    <scope>NUCLEOTIDE SEQUENCE [LARGE SCALE GENOMIC DNA]</scope>
    <source>
        <strain evidence="6 7">SK-8</strain>
    </source>
</reference>
<comment type="caution">
    <text evidence="6">The sequence shown here is derived from an EMBL/GenBank/DDBJ whole genome shotgun (WGS) entry which is preliminary data.</text>
</comment>
<dbReference type="AlphaFoldDB" id="A0A1E5T1Y0"/>
<dbReference type="EMBL" id="MDGQ01000005">
    <property type="protein sequence ID" value="OEK05384.1"/>
    <property type="molecule type" value="Genomic_DNA"/>
</dbReference>
<dbReference type="InterPro" id="IPR013249">
    <property type="entry name" value="RNA_pol_sigma70_r4_t2"/>
</dbReference>
<keyword evidence="7" id="KW-1185">Reference proteome</keyword>
<keyword evidence="4" id="KW-0804">Transcription</keyword>
<dbReference type="GO" id="GO:0016987">
    <property type="term" value="F:sigma factor activity"/>
    <property type="evidence" value="ECO:0007669"/>
    <property type="project" value="UniProtKB-KW"/>
</dbReference>
<dbReference type="SUPFAM" id="SSF88659">
    <property type="entry name" value="Sigma3 and sigma4 domains of RNA polymerase sigma factors"/>
    <property type="match status" value="1"/>
</dbReference>
<dbReference type="Gene3D" id="1.10.10.10">
    <property type="entry name" value="Winged helix-like DNA-binding domain superfamily/Winged helix DNA-binding domain"/>
    <property type="match status" value="1"/>
</dbReference>
<proteinExistence type="inferred from homology"/>
<keyword evidence="3" id="KW-0731">Sigma factor</keyword>
<dbReference type="GO" id="GO:0006352">
    <property type="term" value="P:DNA-templated transcription initiation"/>
    <property type="evidence" value="ECO:0007669"/>
    <property type="project" value="InterPro"/>
</dbReference>
<sequence>MHGRATYNFSLLTKEEFKNCFDDWFEEIRNFINSRCCDAELATDIVQEAYTKLWEKKFDYQGDRTKGLLYKIASDLWVTQYRKSKSEQKHRLSLSIKEGINETEQDYNFKELKQHYEKALSVMPEKRRVVFLMSRMEDMTYTQIAERLELSVKAVEKRMKLALVELRNTLNHGKGQVR</sequence>
<evidence type="ECO:0000313" key="7">
    <source>
        <dbReference type="Proteomes" id="UP000095552"/>
    </source>
</evidence>
<keyword evidence="2" id="KW-0805">Transcription regulation</keyword>
<feature type="domain" description="RNA polymerase sigma factor 70 region 4 type 2" evidence="5">
    <location>
        <begin position="117"/>
        <end position="166"/>
    </location>
</feature>
<organism evidence="6 7">
    <name type="scientific">Roseivirga misakiensis</name>
    <dbReference type="NCBI Taxonomy" id="1563681"/>
    <lineage>
        <taxon>Bacteria</taxon>
        <taxon>Pseudomonadati</taxon>
        <taxon>Bacteroidota</taxon>
        <taxon>Cytophagia</taxon>
        <taxon>Cytophagales</taxon>
        <taxon>Roseivirgaceae</taxon>
        <taxon>Roseivirga</taxon>
    </lineage>
</organism>